<dbReference type="CDD" id="cd02440">
    <property type="entry name" value="AdoMet_MTases"/>
    <property type="match status" value="1"/>
</dbReference>
<name>A0A975TUM1_9RHOB</name>
<keyword evidence="1" id="KW-0808">Transferase</keyword>
<dbReference type="RefSeq" id="WP_257894380.1">
    <property type="nucleotide sequence ID" value="NZ_JAIMBW010000001.1"/>
</dbReference>
<organism evidence="1">
    <name type="scientific">Gymnodinialimonas phycosphaerae</name>
    <dbReference type="NCBI Taxonomy" id="2841589"/>
    <lineage>
        <taxon>Bacteria</taxon>
        <taxon>Pseudomonadati</taxon>
        <taxon>Pseudomonadota</taxon>
        <taxon>Alphaproteobacteria</taxon>
        <taxon>Rhodobacterales</taxon>
        <taxon>Paracoccaceae</taxon>
        <taxon>Gymnodinialimonas</taxon>
    </lineage>
</organism>
<accession>A0A975TUM1</accession>
<dbReference type="AlphaFoldDB" id="A0A975TUM1"/>
<proteinExistence type="predicted"/>
<dbReference type="Gene3D" id="3.40.50.150">
    <property type="entry name" value="Vaccinia Virus protein VP39"/>
    <property type="match status" value="1"/>
</dbReference>
<dbReference type="Pfam" id="PF13489">
    <property type="entry name" value="Methyltransf_23"/>
    <property type="match status" value="1"/>
</dbReference>
<dbReference type="GO" id="GO:0032259">
    <property type="term" value="P:methylation"/>
    <property type="evidence" value="ECO:0007669"/>
    <property type="project" value="UniProtKB-KW"/>
</dbReference>
<dbReference type="EMBL" id="JAIMBW010000001">
    <property type="protein sequence ID" value="MBY4894890.1"/>
    <property type="molecule type" value="Genomic_DNA"/>
</dbReference>
<evidence type="ECO:0000313" key="2">
    <source>
        <dbReference type="Proteomes" id="UP000693972"/>
    </source>
</evidence>
<dbReference type="Proteomes" id="UP000693972">
    <property type="component" value="Unassembled WGS sequence"/>
</dbReference>
<dbReference type="EMBL" id="CP078073">
    <property type="protein sequence ID" value="QXL87512.1"/>
    <property type="molecule type" value="Genomic_DNA"/>
</dbReference>
<keyword evidence="2" id="KW-1185">Reference proteome</keyword>
<protein>
    <submittedName>
        <fullName evidence="1">Class I SAM-dependent methyltransferase</fullName>
    </submittedName>
</protein>
<dbReference type="InterPro" id="IPR029063">
    <property type="entry name" value="SAM-dependent_MTases_sf"/>
</dbReference>
<evidence type="ECO:0000313" key="1">
    <source>
        <dbReference type="EMBL" id="QXL87512.1"/>
    </source>
</evidence>
<dbReference type="GO" id="GO:0008168">
    <property type="term" value="F:methyltransferase activity"/>
    <property type="evidence" value="ECO:0007669"/>
    <property type="project" value="UniProtKB-KW"/>
</dbReference>
<gene>
    <name evidence="1" type="ORF">KUL25_19195</name>
</gene>
<dbReference type="SUPFAM" id="SSF53335">
    <property type="entry name" value="S-adenosyl-L-methionine-dependent methyltransferases"/>
    <property type="match status" value="1"/>
</dbReference>
<keyword evidence="1" id="KW-0489">Methyltransferase</keyword>
<reference evidence="1 2" key="1">
    <citation type="submission" date="2021-07" db="EMBL/GenBank/DDBJ databases">
        <title>Karlodiniumbacter phycospheric gen. nov., sp. nov., a phycosphere bacterium isolated from karlodinium veneficum.</title>
        <authorList>
            <person name="Peng Y."/>
            <person name="Jiang L."/>
            <person name="Lee J."/>
        </authorList>
    </citation>
    <scope>NUCLEOTIDE SEQUENCE</scope>
    <source>
        <strain evidence="1 2">N5</strain>
    </source>
</reference>
<sequence length="264" mass="29853">MAPATRPCPNCAAEDPADYPDLHRDDWRMGQCRNCDLVYLLNPPGYEALVEDFAWEKTWVFEKAARLEARPLMQRADLATRWRHKIGRKPDAVRYAEWFGSGNLLNVGCAGASAQFPGFTQYGIEISAELAELANTNLAPHGGYCIHGPGAQAIREFPDAMFDGIILRSYLEHEEHPRPVLEQAARILKPGGRAYVRVPNFGSLGKRIFGRNWVGLRYPDHVQYFTLATLRDLAERTGFTVRLLNPLRLPMDDNINALFERRAT</sequence>